<dbReference type="AlphaFoldDB" id="A0A2G5VBW6"/>
<proteinExistence type="predicted"/>
<dbReference type="InterPro" id="IPR011333">
    <property type="entry name" value="SKP1/BTB/POZ_sf"/>
</dbReference>
<dbReference type="SUPFAM" id="SSF54695">
    <property type="entry name" value="POZ domain"/>
    <property type="match status" value="1"/>
</dbReference>
<organism evidence="2 3">
    <name type="scientific">Caenorhabditis nigoni</name>
    <dbReference type="NCBI Taxonomy" id="1611254"/>
    <lineage>
        <taxon>Eukaryota</taxon>
        <taxon>Metazoa</taxon>
        <taxon>Ecdysozoa</taxon>
        <taxon>Nematoda</taxon>
        <taxon>Chromadorea</taxon>
        <taxon>Rhabditida</taxon>
        <taxon>Rhabditina</taxon>
        <taxon>Rhabditomorpha</taxon>
        <taxon>Rhabditoidea</taxon>
        <taxon>Rhabditidae</taxon>
        <taxon>Peloderinae</taxon>
        <taxon>Caenorhabditis</taxon>
    </lineage>
</organism>
<keyword evidence="3" id="KW-1185">Reference proteome</keyword>
<evidence type="ECO:0000259" key="1">
    <source>
        <dbReference type="PROSITE" id="PS50097"/>
    </source>
</evidence>
<accession>A0A2G5VBW6</accession>
<sequence>MITKVIEYKSDHKIVNSNRVAVVLEKGEKDGIKHTWIGFVNDNFQANLTWNIDWEDLKTQGFDRIVGHLVVVSYSGYPCPHSSDIDWTETNQSISITVENEHWEYGVTFEYKITTHYPELSPPEKISYDEMFAVSDKTDGILIVEGKKLNVNKSFLSFHSDYFSTLFSSNFKEGQMEEIEIKEVSYEDFGLLLSTIYPMMTAEKLLELADRFLMPSVKHIVEHHLLEHTKFENEKMMMLGDRYGIKSVLERSIRQTNTVEKMKKLKMSPEYAKLSTETIARLFERFVQIS</sequence>
<gene>
    <name evidence="2" type="primary">Cnig_chr_II.g7780</name>
    <name evidence="2" type="ORF">B9Z55_007780</name>
</gene>
<reference evidence="3" key="1">
    <citation type="submission" date="2017-10" db="EMBL/GenBank/DDBJ databases">
        <title>Rapid genome shrinkage in a self-fertile nematode reveals novel sperm competition proteins.</title>
        <authorList>
            <person name="Yin D."/>
            <person name="Schwarz E.M."/>
            <person name="Thomas C.G."/>
            <person name="Felde R.L."/>
            <person name="Korf I.F."/>
            <person name="Cutter A.D."/>
            <person name="Schartner C.M."/>
            <person name="Ralston E.J."/>
            <person name="Meyer B.J."/>
            <person name="Haag E.S."/>
        </authorList>
    </citation>
    <scope>NUCLEOTIDE SEQUENCE [LARGE SCALE GENOMIC DNA]</scope>
    <source>
        <strain evidence="3">JU1422</strain>
    </source>
</reference>
<evidence type="ECO:0000313" key="2">
    <source>
        <dbReference type="EMBL" id="PIC49036.1"/>
    </source>
</evidence>
<dbReference type="EMBL" id="PDUG01000002">
    <property type="protein sequence ID" value="PIC49036.1"/>
    <property type="molecule type" value="Genomic_DNA"/>
</dbReference>
<dbReference type="CDD" id="cd18186">
    <property type="entry name" value="BTB_POZ_ZBTB_KLHL-like"/>
    <property type="match status" value="1"/>
</dbReference>
<name>A0A2G5VBW6_9PELO</name>
<dbReference type="Proteomes" id="UP000230233">
    <property type="component" value="Chromosome II"/>
</dbReference>
<feature type="domain" description="BTB" evidence="1">
    <location>
        <begin position="138"/>
        <end position="197"/>
    </location>
</feature>
<dbReference type="InterPro" id="IPR000210">
    <property type="entry name" value="BTB/POZ_dom"/>
</dbReference>
<dbReference type="PANTHER" id="PTHR22744:SF14">
    <property type="entry name" value="BTB DOMAIN-CONTAINING PROTEIN-RELATED"/>
    <property type="match status" value="1"/>
</dbReference>
<dbReference type="SMART" id="SM00225">
    <property type="entry name" value="BTB"/>
    <property type="match status" value="1"/>
</dbReference>
<comment type="caution">
    <text evidence="2">The sequence shown here is derived from an EMBL/GenBank/DDBJ whole genome shotgun (WGS) entry which is preliminary data.</text>
</comment>
<dbReference type="PANTHER" id="PTHR22744">
    <property type="entry name" value="HELIX LOOP HELIX PROTEIN 21-RELATED"/>
    <property type="match status" value="1"/>
</dbReference>
<dbReference type="Pfam" id="PF00651">
    <property type="entry name" value="BTB"/>
    <property type="match status" value="1"/>
</dbReference>
<protein>
    <recommendedName>
        <fullName evidence="1">BTB domain-containing protein</fullName>
    </recommendedName>
</protein>
<evidence type="ECO:0000313" key="3">
    <source>
        <dbReference type="Proteomes" id="UP000230233"/>
    </source>
</evidence>
<dbReference type="PROSITE" id="PS50097">
    <property type="entry name" value="BTB"/>
    <property type="match status" value="1"/>
</dbReference>
<dbReference type="Gene3D" id="3.30.710.10">
    <property type="entry name" value="Potassium Channel Kv1.1, Chain A"/>
    <property type="match status" value="1"/>
</dbReference>